<protein>
    <submittedName>
        <fullName evidence="6">Uncharacterized protein</fullName>
    </submittedName>
</protein>
<dbReference type="EMBL" id="BAAASG010000008">
    <property type="protein sequence ID" value="GAA2494172.1"/>
    <property type="molecule type" value="Genomic_DNA"/>
</dbReference>
<evidence type="ECO:0000313" key="6">
    <source>
        <dbReference type="EMBL" id="GAA2494172.1"/>
    </source>
</evidence>
<feature type="transmembrane region" description="Helical" evidence="5">
    <location>
        <begin position="33"/>
        <end position="52"/>
    </location>
</feature>
<keyword evidence="3 5" id="KW-0472">Membrane</keyword>
<evidence type="ECO:0000256" key="3">
    <source>
        <dbReference type="ARBA" id="ARBA00023136"/>
    </source>
</evidence>
<evidence type="ECO:0000256" key="2">
    <source>
        <dbReference type="ARBA" id="ARBA00022989"/>
    </source>
</evidence>
<keyword evidence="1 5" id="KW-0812">Transmembrane</keyword>
<evidence type="ECO:0000256" key="1">
    <source>
        <dbReference type="ARBA" id="ARBA00022692"/>
    </source>
</evidence>
<keyword evidence="7" id="KW-1185">Reference proteome</keyword>
<accession>A0ABP5Z8A7</accession>
<evidence type="ECO:0000256" key="4">
    <source>
        <dbReference type="SAM" id="MobiDB-lite"/>
    </source>
</evidence>
<dbReference type="Proteomes" id="UP001501777">
    <property type="component" value="Unassembled WGS sequence"/>
</dbReference>
<sequence>MDPRRGAELPCGAAVGGLWPSVGAELNPPGDDFIAPIIFCTVVHGIASVGNARAVSRVSLKALANSTRPVPKPSRAAKSRARPSLLLLR</sequence>
<name>A0ABP5Z8A7_STRLO</name>
<proteinExistence type="predicted"/>
<reference evidence="7" key="1">
    <citation type="journal article" date="2019" name="Int. J. Syst. Evol. Microbiol.">
        <title>The Global Catalogue of Microorganisms (GCM) 10K type strain sequencing project: providing services to taxonomists for standard genome sequencing and annotation.</title>
        <authorList>
            <consortium name="The Broad Institute Genomics Platform"/>
            <consortium name="The Broad Institute Genome Sequencing Center for Infectious Disease"/>
            <person name="Wu L."/>
            <person name="Ma J."/>
        </authorList>
    </citation>
    <scope>NUCLEOTIDE SEQUENCE [LARGE SCALE GENOMIC DNA]</scope>
    <source>
        <strain evidence="7">JCM 4395</strain>
    </source>
</reference>
<dbReference type="SUPFAM" id="SSF118215">
    <property type="entry name" value="Proton glutamate symport protein"/>
    <property type="match status" value="1"/>
</dbReference>
<dbReference type="InterPro" id="IPR036458">
    <property type="entry name" value="Na:dicarbo_symporter_sf"/>
</dbReference>
<evidence type="ECO:0000256" key="5">
    <source>
        <dbReference type="SAM" id="Phobius"/>
    </source>
</evidence>
<feature type="region of interest" description="Disordered" evidence="4">
    <location>
        <begin position="66"/>
        <end position="89"/>
    </location>
</feature>
<gene>
    <name evidence="6" type="ORF">GCM10010276_38020</name>
</gene>
<keyword evidence="2 5" id="KW-1133">Transmembrane helix</keyword>
<comment type="caution">
    <text evidence="6">The sequence shown here is derived from an EMBL/GenBank/DDBJ whole genome shotgun (WGS) entry which is preliminary data.</text>
</comment>
<organism evidence="6 7">
    <name type="scientific">Streptomyces longisporus</name>
    <dbReference type="NCBI Taxonomy" id="1948"/>
    <lineage>
        <taxon>Bacteria</taxon>
        <taxon>Bacillati</taxon>
        <taxon>Actinomycetota</taxon>
        <taxon>Actinomycetes</taxon>
        <taxon>Kitasatosporales</taxon>
        <taxon>Streptomycetaceae</taxon>
        <taxon>Streptomyces</taxon>
    </lineage>
</organism>
<evidence type="ECO:0000313" key="7">
    <source>
        <dbReference type="Proteomes" id="UP001501777"/>
    </source>
</evidence>